<dbReference type="InterPro" id="IPR051210">
    <property type="entry name" value="Ub_ligase/GEF_domain"/>
</dbReference>
<feature type="repeat" description="RCC1" evidence="2">
    <location>
        <begin position="416"/>
        <end position="467"/>
    </location>
</feature>
<feature type="repeat" description="RCC1" evidence="2">
    <location>
        <begin position="264"/>
        <end position="314"/>
    </location>
</feature>
<dbReference type="InterPro" id="IPR000408">
    <property type="entry name" value="Reg_chr_condens"/>
</dbReference>
<feature type="repeat" description="RCC1" evidence="2">
    <location>
        <begin position="375"/>
        <end position="415"/>
    </location>
</feature>
<dbReference type="Pfam" id="PF00415">
    <property type="entry name" value="RCC1"/>
    <property type="match status" value="1"/>
</dbReference>
<feature type="repeat" description="RCC1" evidence="2">
    <location>
        <begin position="315"/>
        <end position="374"/>
    </location>
</feature>
<protein>
    <recommendedName>
        <fullName evidence="4">RCC1-like domain-containing protein</fullName>
    </recommendedName>
</protein>
<dbReference type="SUPFAM" id="SSF50985">
    <property type="entry name" value="RCC1/BLIP-II"/>
    <property type="match status" value="1"/>
</dbReference>
<feature type="region of interest" description="Disordered" evidence="3">
    <location>
        <begin position="157"/>
        <end position="177"/>
    </location>
</feature>
<accession>A0A7S3KYX2</accession>
<dbReference type="AlphaFoldDB" id="A0A7S3KYX2"/>
<sequence length="468" mass="49134">MTASSMAISSSCSSSSCLMMSKWLLLRTRQNPQRSAASSASRMRWRSFGSSSSSTAASAATATAAPQLYMWGTDTKGSLLRNTALQNVTKVDVPTRIEPHADDGSFLFTADESSTSSTTTTTAMIQQVVCGATDTAVILTDGSCFVWGENKLGQLGVGHNQPVSQPTRVTLPAGDDNEPRRVAQVSLGQQMGAFVDTVGDLYTCGFGGSVMSGFGLLGHGDAMTDGDGAAVQTPKLVESLVEDGCFVKQVAVGESHMTCLTTEGEVLTTGSGSYGRLGNFDTKDQLYFEPVEILTTGVTAIAAGKSFTLALASDGVLYGWGRNHKGQLGTGLGLAADMYAMQAIPEPIETDELLGRRVVKVAAGAGHAACITQGGELFYWGMSLHLEPVRVTELLHTKVVDVACGLDYTLVLDEEGRMYSFGKGSTGVLGQGSVKNLNQPALMEVFEGKKVLQASAGWKHAACLVEDA</sequence>
<proteinExistence type="predicted"/>
<feature type="repeat" description="RCC1" evidence="2">
    <location>
        <begin position="199"/>
        <end position="263"/>
    </location>
</feature>
<dbReference type="InterPro" id="IPR009091">
    <property type="entry name" value="RCC1/BLIP-II"/>
</dbReference>
<evidence type="ECO:0000313" key="5">
    <source>
        <dbReference type="EMBL" id="CAE0405326.1"/>
    </source>
</evidence>
<evidence type="ECO:0000256" key="2">
    <source>
        <dbReference type="PROSITE-ProRule" id="PRU00235"/>
    </source>
</evidence>
<evidence type="ECO:0000256" key="1">
    <source>
        <dbReference type="ARBA" id="ARBA00022737"/>
    </source>
</evidence>
<name>A0A7S3KYX2_9STRA</name>
<reference evidence="5" key="1">
    <citation type="submission" date="2021-01" db="EMBL/GenBank/DDBJ databases">
        <authorList>
            <person name="Corre E."/>
            <person name="Pelletier E."/>
            <person name="Niang G."/>
            <person name="Scheremetjew M."/>
            <person name="Finn R."/>
            <person name="Kale V."/>
            <person name="Holt S."/>
            <person name="Cochrane G."/>
            <person name="Meng A."/>
            <person name="Brown T."/>
            <person name="Cohen L."/>
        </authorList>
    </citation>
    <scope>NUCLEOTIDE SEQUENCE</scope>
    <source>
        <strain evidence="5">CCMP127</strain>
    </source>
</reference>
<keyword evidence="1" id="KW-0677">Repeat</keyword>
<feature type="domain" description="RCC1-like" evidence="4">
    <location>
        <begin position="61"/>
        <end position="385"/>
    </location>
</feature>
<dbReference type="PANTHER" id="PTHR22870:SF408">
    <property type="entry name" value="OS09G0560450 PROTEIN"/>
    <property type="match status" value="1"/>
</dbReference>
<organism evidence="5">
    <name type="scientific">Amphora coffeiformis</name>
    <dbReference type="NCBI Taxonomy" id="265554"/>
    <lineage>
        <taxon>Eukaryota</taxon>
        <taxon>Sar</taxon>
        <taxon>Stramenopiles</taxon>
        <taxon>Ochrophyta</taxon>
        <taxon>Bacillariophyta</taxon>
        <taxon>Bacillariophyceae</taxon>
        <taxon>Bacillariophycidae</taxon>
        <taxon>Thalassiophysales</taxon>
        <taxon>Catenulaceae</taxon>
        <taxon>Amphora</taxon>
    </lineage>
</organism>
<evidence type="ECO:0000259" key="4">
    <source>
        <dbReference type="Pfam" id="PF25390"/>
    </source>
</evidence>
<dbReference type="EMBL" id="HBIM01003894">
    <property type="protein sequence ID" value="CAE0405326.1"/>
    <property type="molecule type" value="Transcribed_RNA"/>
</dbReference>
<dbReference type="InterPro" id="IPR058923">
    <property type="entry name" value="RCC1-like_dom"/>
</dbReference>
<dbReference type="PANTHER" id="PTHR22870">
    <property type="entry name" value="REGULATOR OF CHROMOSOME CONDENSATION"/>
    <property type="match status" value="1"/>
</dbReference>
<dbReference type="Pfam" id="PF25390">
    <property type="entry name" value="WD40_RLD"/>
    <property type="match status" value="1"/>
</dbReference>
<feature type="repeat" description="RCC1" evidence="2">
    <location>
        <begin position="142"/>
        <end position="198"/>
    </location>
</feature>
<dbReference type="PRINTS" id="PR00633">
    <property type="entry name" value="RCCNDNSATION"/>
</dbReference>
<evidence type="ECO:0000256" key="3">
    <source>
        <dbReference type="SAM" id="MobiDB-lite"/>
    </source>
</evidence>
<dbReference type="PROSITE" id="PS50012">
    <property type="entry name" value="RCC1_3"/>
    <property type="match status" value="6"/>
</dbReference>
<gene>
    <name evidence="5" type="ORF">ACOF00016_LOCUS3353</name>
</gene>
<dbReference type="PROSITE" id="PS00626">
    <property type="entry name" value="RCC1_2"/>
    <property type="match status" value="1"/>
</dbReference>
<dbReference type="Gene3D" id="2.130.10.30">
    <property type="entry name" value="Regulator of chromosome condensation 1/beta-lactamase-inhibitor protein II"/>
    <property type="match status" value="3"/>
</dbReference>